<dbReference type="GO" id="GO:0009103">
    <property type="term" value="P:lipopolysaccharide biosynthetic process"/>
    <property type="evidence" value="ECO:0007669"/>
    <property type="project" value="TreeGrafter"/>
</dbReference>
<keyword evidence="1 3" id="KW-0808">Transferase</keyword>
<dbReference type="SUPFAM" id="SSF53756">
    <property type="entry name" value="UDP-Glycosyltransferase/glycogen phosphorylase"/>
    <property type="match status" value="1"/>
</dbReference>
<proteinExistence type="predicted"/>
<dbReference type="InterPro" id="IPR028098">
    <property type="entry name" value="Glyco_trans_4-like_N"/>
</dbReference>
<keyword evidence="4" id="KW-1185">Reference proteome</keyword>
<organism evidence="3 4">
    <name type="scientific">Thiocapsa rosea</name>
    <dbReference type="NCBI Taxonomy" id="69360"/>
    <lineage>
        <taxon>Bacteria</taxon>
        <taxon>Pseudomonadati</taxon>
        <taxon>Pseudomonadota</taxon>
        <taxon>Gammaproteobacteria</taxon>
        <taxon>Chromatiales</taxon>
        <taxon>Chromatiaceae</taxon>
        <taxon>Thiocapsa</taxon>
    </lineage>
</organism>
<sequence>MSASGPLRFLIPGDPSIPTGGYRYDRRIIDGLIHAGRWVKIERLDDSFPRPTVAALVEAERCFAGLPDGTSVVVDGLAFGLLGESAARHRGRLGLIALVHHPLALETGLDPTRVEALRIGETAALASARLVVVTSDATADLLAGDYGVSRTRIRVVEPGTDVAPLAVGSGASAPNLLCVAAITPRKGHDILLQALASLTERSWRLDCVGSLTRCPATSAAVQRFSDQSGLSERVRFTGEVDESQLAALYHRADLFVLPTRFEGYGMVLTEALARGLPIVSTRTGPIPSLVPRDAGLLVEPDDPAALRAALARVLDDSGLRAGLVAGARSALPRLRSWDAASTDFMDVLDEVCNG</sequence>
<protein>
    <submittedName>
        <fullName evidence="3">Glycosyltransferase involved in cell wall biosynthesis</fullName>
    </submittedName>
</protein>
<dbReference type="Gene3D" id="3.40.50.2000">
    <property type="entry name" value="Glycogen Phosphorylase B"/>
    <property type="match status" value="2"/>
</dbReference>
<gene>
    <name evidence="3" type="ORF">BDD21_3754</name>
</gene>
<evidence type="ECO:0000256" key="1">
    <source>
        <dbReference type="ARBA" id="ARBA00022679"/>
    </source>
</evidence>
<evidence type="ECO:0000259" key="2">
    <source>
        <dbReference type="Pfam" id="PF13439"/>
    </source>
</evidence>
<dbReference type="Pfam" id="PF13439">
    <property type="entry name" value="Glyco_transf_4"/>
    <property type="match status" value="1"/>
</dbReference>
<dbReference type="AlphaFoldDB" id="A0A495VBT4"/>
<dbReference type="PANTHER" id="PTHR46401:SF2">
    <property type="entry name" value="GLYCOSYLTRANSFERASE WBBK-RELATED"/>
    <property type="match status" value="1"/>
</dbReference>
<dbReference type="PANTHER" id="PTHR46401">
    <property type="entry name" value="GLYCOSYLTRANSFERASE WBBK-RELATED"/>
    <property type="match status" value="1"/>
</dbReference>
<comment type="caution">
    <text evidence="3">The sequence shown here is derived from an EMBL/GenBank/DDBJ whole genome shotgun (WGS) entry which is preliminary data.</text>
</comment>
<dbReference type="OrthoDB" id="4611853at2"/>
<reference evidence="3 4" key="1">
    <citation type="submission" date="2018-10" db="EMBL/GenBank/DDBJ databases">
        <title>Genomic Encyclopedia of Archaeal and Bacterial Type Strains, Phase II (KMG-II): from individual species to whole genera.</title>
        <authorList>
            <person name="Goeker M."/>
        </authorList>
    </citation>
    <scope>NUCLEOTIDE SEQUENCE [LARGE SCALE GENOMIC DNA]</scope>
    <source>
        <strain evidence="3 4">DSM 235</strain>
    </source>
</reference>
<dbReference type="EMBL" id="RBXL01000001">
    <property type="protein sequence ID" value="RKT46250.1"/>
    <property type="molecule type" value="Genomic_DNA"/>
</dbReference>
<dbReference type="GO" id="GO:0016757">
    <property type="term" value="F:glycosyltransferase activity"/>
    <property type="evidence" value="ECO:0007669"/>
    <property type="project" value="UniProtKB-ARBA"/>
</dbReference>
<feature type="domain" description="Glycosyltransferase subfamily 4-like N-terminal" evidence="2">
    <location>
        <begin position="78"/>
        <end position="162"/>
    </location>
</feature>
<dbReference type="RefSeq" id="WP_120798405.1">
    <property type="nucleotide sequence ID" value="NZ_RBXL01000001.1"/>
</dbReference>
<dbReference type="Pfam" id="PF13692">
    <property type="entry name" value="Glyco_trans_1_4"/>
    <property type="match status" value="1"/>
</dbReference>
<accession>A0A495VBT4</accession>
<name>A0A495VBT4_9GAMM</name>
<evidence type="ECO:0000313" key="4">
    <source>
        <dbReference type="Proteomes" id="UP000274556"/>
    </source>
</evidence>
<dbReference type="Proteomes" id="UP000274556">
    <property type="component" value="Unassembled WGS sequence"/>
</dbReference>
<evidence type="ECO:0000313" key="3">
    <source>
        <dbReference type="EMBL" id="RKT46250.1"/>
    </source>
</evidence>
<dbReference type="CDD" id="cd03801">
    <property type="entry name" value="GT4_PimA-like"/>
    <property type="match status" value="1"/>
</dbReference>